<evidence type="ECO:0000313" key="3">
    <source>
        <dbReference type="Proteomes" id="UP001150217"/>
    </source>
</evidence>
<evidence type="ECO:0008006" key="4">
    <source>
        <dbReference type="Google" id="ProtNLM"/>
    </source>
</evidence>
<name>A0ABQ8VG39_9AGAR</name>
<comment type="caution">
    <text evidence="2">The sequence shown here is derived from an EMBL/GenBank/DDBJ whole genome shotgun (WGS) entry which is preliminary data.</text>
</comment>
<proteinExistence type="predicted"/>
<feature type="compositionally biased region" description="Low complexity" evidence="1">
    <location>
        <begin position="394"/>
        <end position="404"/>
    </location>
</feature>
<dbReference type="EMBL" id="JANVFT010000036">
    <property type="protein sequence ID" value="KAJ4493195.1"/>
    <property type="molecule type" value="Genomic_DNA"/>
</dbReference>
<keyword evidence="3" id="KW-1185">Reference proteome</keyword>
<dbReference type="Proteomes" id="UP001150217">
    <property type="component" value="Unassembled WGS sequence"/>
</dbReference>
<feature type="region of interest" description="Disordered" evidence="1">
    <location>
        <begin position="235"/>
        <end position="347"/>
    </location>
</feature>
<feature type="compositionally biased region" description="Basic and acidic residues" evidence="1">
    <location>
        <begin position="283"/>
        <end position="299"/>
    </location>
</feature>
<organism evidence="2 3">
    <name type="scientific">Lentinula lateritia</name>
    <dbReference type="NCBI Taxonomy" id="40482"/>
    <lineage>
        <taxon>Eukaryota</taxon>
        <taxon>Fungi</taxon>
        <taxon>Dikarya</taxon>
        <taxon>Basidiomycota</taxon>
        <taxon>Agaricomycotina</taxon>
        <taxon>Agaricomycetes</taxon>
        <taxon>Agaricomycetidae</taxon>
        <taxon>Agaricales</taxon>
        <taxon>Marasmiineae</taxon>
        <taxon>Omphalotaceae</taxon>
        <taxon>Lentinula</taxon>
    </lineage>
</organism>
<reference evidence="2" key="1">
    <citation type="submission" date="2022-08" db="EMBL/GenBank/DDBJ databases">
        <title>A Global Phylogenomic Analysis of the Shiitake Genus Lentinula.</title>
        <authorList>
            <consortium name="DOE Joint Genome Institute"/>
            <person name="Sierra-Patev S."/>
            <person name="Min B."/>
            <person name="Naranjo-Ortiz M."/>
            <person name="Looney B."/>
            <person name="Konkel Z."/>
            <person name="Slot J.C."/>
            <person name="Sakamoto Y."/>
            <person name="Steenwyk J.L."/>
            <person name="Rokas A."/>
            <person name="Carro J."/>
            <person name="Camarero S."/>
            <person name="Ferreira P."/>
            <person name="Molpeceres G."/>
            <person name="Ruiz-Duenas F.J."/>
            <person name="Serrano A."/>
            <person name="Henrissat B."/>
            <person name="Drula E."/>
            <person name="Hughes K.W."/>
            <person name="Mata J.L."/>
            <person name="Ishikawa N.K."/>
            <person name="Vargas-Isla R."/>
            <person name="Ushijima S."/>
            <person name="Smith C.A."/>
            <person name="Ahrendt S."/>
            <person name="Andreopoulos W."/>
            <person name="He G."/>
            <person name="Labutti K."/>
            <person name="Lipzen A."/>
            <person name="Ng V."/>
            <person name="Riley R."/>
            <person name="Sandor L."/>
            <person name="Barry K."/>
            <person name="Martinez A.T."/>
            <person name="Xiao Y."/>
            <person name="Gibbons J.G."/>
            <person name="Terashima K."/>
            <person name="Grigoriev I.V."/>
            <person name="Hibbett D.S."/>
        </authorList>
    </citation>
    <scope>NUCLEOTIDE SEQUENCE</scope>
    <source>
        <strain evidence="2">RHP3577 ss4</strain>
    </source>
</reference>
<gene>
    <name evidence="2" type="ORF">C8R41DRAFT_919661</name>
</gene>
<protein>
    <recommendedName>
        <fullName evidence="4">DNA replication regulator Sld3 C-terminal domain-containing protein</fullName>
    </recommendedName>
</protein>
<evidence type="ECO:0000256" key="1">
    <source>
        <dbReference type="SAM" id="MobiDB-lite"/>
    </source>
</evidence>
<accession>A0ABQ8VG39</accession>
<feature type="region of interest" description="Disordered" evidence="1">
    <location>
        <begin position="361"/>
        <end position="404"/>
    </location>
</feature>
<feature type="compositionally biased region" description="Acidic residues" evidence="1">
    <location>
        <begin position="372"/>
        <end position="383"/>
    </location>
</feature>
<sequence>MASTSSQTRAVASTILLPSSLAEAQELLAGIKSKSSLPSFFDSSEYQKLLDGKYVPPILSSQNSPDYDGLSALPIFLYPRALVSFSFPQGSQFPLSVASGLDLFCCARMIIRSLQASVESSGDSDEIYEAIEEAAPFLNYIHDFWIGRSNCPLFAELVLLTVEFLAQGLPAFLRENLEHHWGIPPDHRSSHLDSREIKRFPAIPIPFCLRFREGSAIMRLVTSKDLDPFISIRSLTKGPRPLNPSPVEDSPSPSGDHQSVGPPKQNKRKRELASLMADASSILDRRSATKTPLKEDLSDTPKGSSSKKKVEKVLPKPKATARSKTTVKVVEESRVSPESEESATPSYQFKRVRLPPRLRQAAKGKARQMEVLDVEESETEEEVVPPPSKRLKSSKSTPASSKASTFRPALLIDEQGRLKLPGDSVEGFTPFKRIEHARNSAPLQRQNPIFDVNPEFLDLGVILTTQKASFTMQDLLQINRTIRDPAIPAQACVSALSRGEFNPNSSRLPGLKCESCSSRSLKCMCSLDVDLAMDALNALHVATTSSTLNLTNSLRRTQELRTQLDRLSALFDQVRQSFLQSFMDLQLAGQDPIVVLEALKAAEPQRESISVEDWTVLATLFQWSSPFNLNGLKFDNRTPAEWIDLLRSIHSGTSSAEITPDGHLVDTSQILAPAVEVSEALDTQGSPPITVVEKDSGFENLANLSEGSPIPADLDLPQIESLIESTPSPAREI</sequence>
<evidence type="ECO:0000313" key="2">
    <source>
        <dbReference type="EMBL" id="KAJ4493195.1"/>
    </source>
</evidence>